<evidence type="ECO:0000313" key="1">
    <source>
        <dbReference type="EMBL" id="EFK96570.1"/>
    </source>
</evidence>
<name>D9PIP3_9ZZZZ</name>
<protein>
    <submittedName>
        <fullName evidence="1">Uncharacterized protein</fullName>
    </submittedName>
</protein>
<reference evidence="1" key="2">
    <citation type="journal article" date="2011" name="Microb. Ecol.">
        <title>Taxonomic and Functional Metagenomic Profiling of the Microbial Community in the Anoxic Sediment of a Sub-saline Shallow Lake (Laguna de Carrizo, Central Spain).</title>
        <authorList>
            <person name="Ferrer M."/>
            <person name="Guazzaroni M.E."/>
            <person name="Richter M."/>
            <person name="Garcia-Salamanca A."/>
            <person name="Yarza P."/>
            <person name="Suarez-Suarez A."/>
            <person name="Solano J."/>
            <person name="Alcaide M."/>
            <person name="van Dillewijn P."/>
            <person name="Molina-Henares M.A."/>
            <person name="Lopez-Cortes N."/>
            <person name="Al-Ramahi Y."/>
            <person name="Guerrero C."/>
            <person name="Acosta A."/>
            <person name="de Eugenio L.I."/>
            <person name="Martinez V."/>
            <person name="Marques S."/>
            <person name="Rojo F."/>
            <person name="Santero E."/>
            <person name="Genilloud O."/>
            <person name="Perez-Perez J."/>
            <person name="Rossello-Mora R."/>
            <person name="Ramos J.L."/>
        </authorList>
    </citation>
    <scope>NUCLEOTIDE SEQUENCE</scope>
</reference>
<accession>D9PIP3</accession>
<sequence length="141" mass="16164">MARTTEQVTILDKMYLVYVEIFNEELQASGMTWSNALLKPMPMTLEEYARWLVAQTDKLAETGFNRKKQAKKFGLEGAKVNQEEGKANRKDVLDAARAILEERTRKPSERELATLIEKKTGIPSNTVRGHLKKLRKDKILD</sequence>
<proteinExistence type="predicted"/>
<dbReference type="EMBL" id="ADZX01000447">
    <property type="protein sequence ID" value="EFK96570.1"/>
    <property type="molecule type" value="Genomic_DNA"/>
</dbReference>
<gene>
    <name evidence="1" type="ORF">LDC_1401</name>
</gene>
<dbReference type="AlphaFoldDB" id="D9PIP3"/>
<comment type="caution">
    <text evidence="1">The sequence shown here is derived from an EMBL/GenBank/DDBJ whole genome shotgun (WGS) entry which is preliminary data.</text>
</comment>
<reference evidence="1" key="1">
    <citation type="submission" date="2010-07" db="EMBL/GenBank/DDBJ databases">
        <authorList>
            <consortium name="CONSOLIDER consortium CSD2007-00005"/>
            <person name="Guazzaroni M.-E."/>
            <person name="Richter M."/>
            <person name="Garcia-Salamanca A."/>
            <person name="Yarza P."/>
            <person name="Ferrer M."/>
        </authorList>
    </citation>
    <scope>NUCLEOTIDE SEQUENCE</scope>
</reference>
<organism evidence="1">
    <name type="scientific">sediment metagenome</name>
    <dbReference type="NCBI Taxonomy" id="749907"/>
    <lineage>
        <taxon>unclassified sequences</taxon>
        <taxon>metagenomes</taxon>
        <taxon>ecological metagenomes</taxon>
    </lineage>
</organism>